<organism evidence="4 5">
    <name type="scientific">Sphingomonas montanisoli</name>
    <dbReference type="NCBI Taxonomy" id="2606412"/>
    <lineage>
        <taxon>Bacteria</taxon>
        <taxon>Pseudomonadati</taxon>
        <taxon>Pseudomonadota</taxon>
        <taxon>Alphaproteobacteria</taxon>
        <taxon>Sphingomonadales</taxon>
        <taxon>Sphingomonadaceae</taxon>
        <taxon>Sphingomonas</taxon>
    </lineage>
</organism>
<protein>
    <submittedName>
        <fullName evidence="4">Helix-turn-helix transcriptional regulator</fullName>
    </submittedName>
</protein>
<dbReference type="AlphaFoldDB" id="A0A5D9CGB9"/>
<dbReference type="EMBL" id="VTOU01000001">
    <property type="protein sequence ID" value="TZG29105.1"/>
    <property type="molecule type" value="Genomic_DNA"/>
</dbReference>
<gene>
    <name evidence="4" type="ORF">FYJ91_02920</name>
</gene>
<dbReference type="PROSITE" id="PS01124">
    <property type="entry name" value="HTH_ARAC_FAMILY_2"/>
    <property type="match status" value="1"/>
</dbReference>
<evidence type="ECO:0000256" key="2">
    <source>
        <dbReference type="ARBA" id="ARBA00023163"/>
    </source>
</evidence>
<dbReference type="InterPro" id="IPR009057">
    <property type="entry name" value="Homeodomain-like_sf"/>
</dbReference>
<dbReference type="RefSeq" id="WP_149520768.1">
    <property type="nucleotide sequence ID" value="NZ_VTOU01000001.1"/>
</dbReference>
<keyword evidence="2" id="KW-0804">Transcription</keyword>
<evidence type="ECO:0000313" key="4">
    <source>
        <dbReference type="EMBL" id="TZG29105.1"/>
    </source>
</evidence>
<dbReference type="GO" id="GO:0003700">
    <property type="term" value="F:DNA-binding transcription factor activity"/>
    <property type="evidence" value="ECO:0007669"/>
    <property type="project" value="InterPro"/>
</dbReference>
<proteinExistence type="predicted"/>
<dbReference type="SUPFAM" id="SSF46689">
    <property type="entry name" value="Homeodomain-like"/>
    <property type="match status" value="1"/>
</dbReference>
<feature type="domain" description="HTH araC/xylS-type" evidence="3">
    <location>
        <begin position="15"/>
        <end position="44"/>
    </location>
</feature>
<dbReference type="Proteomes" id="UP000322077">
    <property type="component" value="Unassembled WGS sequence"/>
</dbReference>
<evidence type="ECO:0000256" key="1">
    <source>
        <dbReference type="ARBA" id="ARBA00023015"/>
    </source>
</evidence>
<evidence type="ECO:0000259" key="3">
    <source>
        <dbReference type="PROSITE" id="PS01124"/>
    </source>
</evidence>
<sequence length="48" mass="5000">MSATTHLDSATQVGAIDVGYASLSAFAHAFHQLTGKTPARFRSRHAGG</sequence>
<dbReference type="Gene3D" id="1.10.10.60">
    <property type="entry name" value="Homeodomain-like"/>
    <property type="match status" value="1"/>
</dbReference>
<dbReference type="InterPro" id="IPR018060">
    <property type="entry name" value="HTH_AraC"/>
</dbReference>
<dbReference type="GO" id="GO:0043565">
    <property type="term" value="F:sequence-specific DNA binding"/>
    <property type="evidence" value="ECO:0007669"/>
    <property type="project" value="InterPro"/>
</dbReference>
<name>A0A5D9CGB9_9SPHN</name>
<reference evidence="4 5" key="1">
    <citation type="submission" date="2019-08" db="EMBL/GenBank/DDBJ databases">
        <authorList>
            <person name="Wang G."/>
            <person name="Xu Z."/>
        </authorList>
    </citation>
    <scope>NUCLEOTIDE SEQUENCE [LARGE SCALE GENOMIC DNA]</scope>
    <source>
        <strain evidence="4 5">ZX</strain>
    </source>
</reference>
<evidence type="ECO:0000313" key="5">
    <source>
        <dbReference type="Proteomes" id="UP000322077"/>
    </source>
</evidence>
<keyword evidence="5" id="KW-1185">Reference proteome</keyword>
<accession>A0A5D9CGB9</accession>
<keyword evidence="1" id="KW-0805">Transcription regulation</keyword>
<comment type="caution">
    <text evidence="4">The sequence shown here is derived from an EMBL/GenBank/DDBJ whole genome shotgun (WGS) entry which is preliminary data.</text>
</comment>